<dbReference type="PANTHER" id="PTHR14398:SF0">
    <property type="entry name" value="ZINC FINGER PROTEIN SWM"/>
    <property type="match status" value="1"/>
</dbReference>
<dbReference type="Gene3D" id="3.30.70.330">
    <property type="match status" value="1"/>
</dbReference>
<evidence type="ECO:0000259" key="4">
    <source>
        <dbReference type="PROSITE" id="PS50102"/>
    </source>
</evidence>
<keyword evidence="6" id="KW-1185">Reference proteome</keyword>
<feature type="compositionally biased region" description="Basic and acidic residues" evidence="3">
    <location>
        <begin position="299"/>
        <end position="309"/>
    </location>
</feature>
<dbReference type="InterPro" id="IPR012677">
    <property type="entry name" value="Nucleotide-bd_a/b_plait_sf"/>
</dbReference>
<feature type="domain" description="RRM" evidence="4">
    <location>
        <begin position="595"/>
        <end position="684"/>
    </location>
</feature>
<feature type="region of interest" description="Disordered" evidence="3">
    <location>
        <begin position="291"/>
        <end position="428"/>
    </location>
</feature>
<evidence type="ECO:0000313" key="5">
    <source>
        <dbReference type="EMBL" id="KAL3757765.1"/>
    </source>
</evidence>
<dbReference type="GO" id="GO:0003723">
    <property type="term" value="F:RNA binding"/>
    <property type="evidence" value="ECO:0007669"/>
    <property type="project" value="UniProtKB-UniRule"/>
</dbReference>
<feature type="region of interest" description="Disordered" evidence="3">
    <location>
        <begin position="1"/>
        <end position="187"/>
    </location>
</feature>
<sequence>MDQRLSNNHRDGGHGGDSDVVRGRHRGNHRGGGGGRFGAHGGGDGRGNNYLGVGGGGGSSFTAGQRQRGRDNERGGMNDRAHDRFNGSKQQNYQQNHHQNHHREHQQQQHYMNESRGGYGNKRSRSPPHSHHDNDLQQHQNQRPINQYREGSGGPPPPPRTPQSNQHLLSPSTNQQQQPPPPVVPPEKRRTLILSSIPSHIQYYHIQNFFRKYWNAPTQYCVLDRNSCEAYVVFNFVEDAQRVWNGGGLDGNGGGGGDRSLENTDNNCVCSLVALGVELRDVHFSNHVVLDSESSTGRGGDDQYTRGEYTDDNYEYEGGGGGRLGGGNSFNDRRRPGSVSRNVSDGHSYHDHAQDEYAPSTKLPRYSEGHHATDSQHQQQHLLHTDRPVPSHVSPASSAIQLTPAANPRTPVQSTYELQQQQQKQQEIQPSPIELQMQQQQEAEEWAKWEAFQVQEMEWRKRRHSEYSTFIAAKNERSTQLSTLEQKRDLLSKQEHMLSQQLPLHKKMLAMLKSKNATPAEQSTKMKEILSTSKRIVELKTEMKGVVEDIEKMKEEEVILGVFRPSEKRPVFSGNVGTNGSVGVAKKRSLDRRTTVLKVQGFNEAENADEDSIMKQFSAFGTVTSVRLEKSIAGGDDEASTLVALIKYENRIDAEKAKSEIAKLSGSLTCTWHKQTASASKSDAKITDSKETNEAGADGDGDNDDEGLYDDVYDGGEDDEEAYYDDEPANGDYEGEEDFVDYD</sequence>
<dbReference type="AlphaFoldDB" id="A0ABD3M186"/>
<keyword evidence="1 2" id="KW-0694">RNA-binding</keyword>
<feature type="compositionally biased region" description="Gly residues" evidence="3">
    <location>
        <begin position="317"/>
        <end position="328"/>
    </location>
</feature>
<feature type="compositionally biased region" description="Gly residues" evidence="3">
    <location>
        <begin position="30"/>
        <end position="59"/>
    </location>
</feature>
<accession>A0ABD3M186</accession>
<evidence type="ECO:0000256" key="2">
    <source>
        <dbReference type="PROSITE-ProRule" id="PRU00176"/>
    </source>
</evidence>
<feature type="compositionally biased region" description="Basic and acidic residues" evidence="3">
    <location>
        <begin position="1"/>
        <end position="22"/>
    </location>
</feature>
<feature type="compositionally biased region" description="Polar residues" evidence="3">
    <location>
        <begin position="162"/>
        <end position="174"/>
    </location>
</feature>
<dbReference type="SUPFAM" id="SSF54928">
    <property type="entry name" value="RNA-binding domain, RBD"/>
    <property type="match status" value="2"/>
</dbReference>
<protein>
    <recommendedName>
        <fullName evidence="4">RRM domain-containing protein</fullName>
    </recommendedName>
</protein>
<dbReference type="PROSITE" id="PS50102">
    <property type="entry name" value="RRM"/>
    <property type="match status" value="1"/>
</dbReference>
<feature type="compositionally biased region" description="Low complexity" evidence="3">
    <location>
        <begin position="419"/>
        <end position="428"/>
    </location>
</feature>
<evidence type="ECO:0000256" key="3">
    <source>
        <dbReference type="SAM" id="MobiDB-lite"/>
    </source>
</evidence>
<comment type="caution">
    <text evidence="5">The sequence shown here is derived from an EMBL/GenBank/DDBJ whole genome shotgun (WGS) entry which is preliminary data.</text>
</comment>
<feature type="region of interest" description="Disordered" evidence="3">
    <location>
        <begin position="678"/>
        <end position="743"/>
    </location>
</feature>
<dbReference type="Proteomes" id="UP001530293">
    <property type="component" value="Unassembled WGS sequence"/>
</dbReference>
<feature type="compositionally biased region" description="Basic and acidic residues" evidence="3">
    <location>
        <begin position="68"/>
        <end position="86"/>
    </location>
</feature>
<proteinExistence type="predicted"/>
<feature type="compositionally biased region" description="Acidic residues" evidence="3">
    <location>
        <begin position="697"/>
        <end position="743"/>
    </location>
</feature>
<organism evidence="5 6">
    <name type="scientific">Discostella pseudostelligera</name>
    <dbReference type="NCBI Taxonomy" id="259834"/>
    <lineage>
        <taxon>Eukaryota</taxon>
        <taxon>Sar</taxon>
        <taxon>Stramenopiles</taxon>
        <taxon>Ochrophyta</taxon>
        <taxon>Bacillariophyta</taxon>
        <taxon>Coscinodiscophyceae</taxon>
        <taxon>Thalassiosirophycidae</taxon>
        <taxon>Stephanodiscales</taxon>
        <taxon>Stephanodiscaceae</taxon>
        <taxon>Discostella</taxon>
    </lineage>
</organism>
<dbReference type="InterPro" id="IPR035979">
    <property type="entry name" value="RBD_domain_sf"/>
</dbReference>
<evidence type="ECO:0000313" key="6">
    <source>
        <dbReference type="Proteomes" id="UP001530293"/>
    </source>
</evidence>
<dbReference type="EMBL" id="JALLBG020000254">
    <property type="protein sequence ID" value="KAL3757765.1"/>
    <property type="molecule type" value="Genomic_DNA"/>
</dbReference>
<name>A0ABD3M186_9STRA</name>
<gene>
    <name evidence="5" type="ORF">ACHAWU_000406</name>
</gene>
<dbReference type="InterPro" id="IPR045137">
    <property type="entry name" value="RBM26/27"/>
</dbReference>
<feature type="compositionally biased region" description="Basic and acidic residues" evidence="3">
    <location>
        <begin position="365"/>
        <end position="374"/>
    </location>
</feature>
<evidence type="ECO:0000256" key="1">
    <source>
        <dbReference type="ARBA" id="ARBA00022884"/>
    </source>
</evidence>
<dbReference type="PANTHER" id="PTHR14398">
    <property type="entry name" value="RNA RECOGNITION RRM/RNP DOMAIN"/>
    <property type="match status" value="1"/>
</dbReference>
<dbReference type="InterPro" id="IPR000504">
    <property type="entry name" value="RRM_dom"/>
</dbReference>
<feature type="compositionally biased region" description="Low complexity" evidence="3">
    <location>
        <begin position="390"/>
        <end position="399"/>
    </location>
</feature>
<feature type="compositionally biased region" description="Basic and acidic residues" evidence="3">
    <location>
        <begin position="682"/>
        <end position="693"/>
    </location>
</feature>
<reference evidence="5 6" key="1">
    <citation type="submission" date="2024-10" db="EMBL/GenBank/DDBJ databases">
        <title>Updated reference genomes for cyclostephanoid diatoms.</title>
        <authorList>
            <person name="Roberts W.R."/>
            <person name="Alverson A.J."/>
        </authorList>
    </citation>
    <scope>NUCLEOTIDE SEQUENCE [LARGE SCALE GENOMIC DNA]</scope>
    <source>
        <strain evidence="5 6">AJA232-27</strain>
    </source>
</reference>